<dbReference type="Proteomes" id="UP000320176">
    <property type="component" value="Unassembled WGS sequence"/>
</dbReference>
<sequence>MNGLWVVCAAVNGNRSEIWYLLAPIQWFTVPKVCACPKAALRDASLASFVERPGVGAPKNACCSPWSAHARYTSRQSGNR</sequence>
<organism evidence="1 2">
    <name type="scientific">Stieleria varia</name>
    <dbReference type="NCBI Taxonomy" id="2528005"/>
    <lineage>
        <taxon>Bacteria</taxon>
        <taxon>Pseudomonadati</taxon>
        <taxon>Planctomycetota</taxon>
        <taxon>Planctomycetia</taxon>
        <taxon>Pirellulales</taxon>
        <taxon>Pirellulaceae</taxon>
        <taxon>Stieleria</taxon>
    </lineage>
</organism>
<evidence type="ECO:0000313" key="2">
    <source>
        <dbReference type="Proteomes" id="UP000320176"/>
    </source>
</evidence>
<proteinExistence type="predicted"/>
<dbReference type="AlphaFoldDB" id="A0A5C5ZKZ7"/>
<keyword evidence="2" id="KW-1185">Reference proteome</keyword>
<gene>
    <name evidence="1" type="ORF">Pla52n_69900</name>
</gene>
<accession>A0A5C5ZKZ7</accession>
<dbReference type="EMBL" id="SJPN01000032">
    <property type="protein sequence ID" value="TWT87796.1"/>
    <property type="molecule type" value="Genomic_DNA"/>
</dbReference>
<protein>
    <submittedName>
        <fullName evidence="1">Uncharacterized protein</fullName>
    </submittedName>
</protein>
<evidence type="ECO:0000313" key="1">
    <source>
        <dbReference type="EMBL" id="TWT87796.1"/>
    </source>
</evidence>
<name>A0A5C5ZKZ7_9BACT</name>
<reference evidence="1 2" key="1">
    <citation type="submission" date="2019-02" db="EMBL/GenBank/DDBJ databases">
        <title>Deep-cultivation of Planctomycetes and their phenomic and genomic characterization uncovers novel biology.</title>
        <authorList>
            <person name="Wiegand S."/>
            <person name="Jogler M."/>
            <person name="Boedeker C."/>
            <person name="Pinto D."/>
            <person name="Vollmers J."/>
            <person name="Rivas-Marin E."/>
            <person name="Kohn T."/>
            <person name="Peeters S.H."/>
            <person name="Heuer A."/>
            <person name="Rast P."/>
            <person name="Oberbeckmann S."/>
            <person name="Bunk B."/>
            <person name="Jeske O."/>
            <person name="Meyerdierks A."/>
            <person name="Storesund J.E."/>
            <person name="Kallscheuer N."/>
            <person name="Luecker S."/>
            <person name="Lage O.M."/>
            <person name="Pohl T."/>
            <person name="Merkel B.J."/>
            <person name="Hornburger P."/>
            <person name="Mueller R.-W."/>
            <person name="Bruemmer F."/>
            <person name="Labrenz M."/>
            <person name="Spormann A.M."/>
            <person name="Op Den Camp H."/>
            <person name="Overmann J."/>
            <person name="Amann R."/>
            <person name="Jetten M.S.M."/>
            <person name="Mascher T."/>
            <person name="Medema M.H."/>
            <person name="Devos D.P."/>
            <person name="Kaster A.-K."/>
            <person name="Ovreas L."/>
            <person name="Rohde M."/>
            <person name="Galperin M.Y."/>
            <person name="Jogler C."/>
        </authorList>
    </citation>
    <scope>NUCLEOTIDE SEQUENCE [LARGE SCALE GENOMIC DNA]</scope>
    <source>
        <strain evidence="1 2">Pla52n</strain>
    </source>
</reference>
<comment type="caution">
    <text evidence="1">The sequence shown here is derived from an EMBL/GenBank/DDBJ whole genome shotgun (WGS) entry which is preliminary data.</text>
</comment>